<feature type="compositionally biased region" description="Basic and acidic residues" evidence="2">
    <location>
        <begin position="9"/>
        <end position="22"/>
    </location>
</feature>
<dbReference type="GO" id="GO:0006310">
    <property type="term" value="P:DNA recombination"/>
    <property type="evidence" value="ECO:0007669"/>
    <property type="project" value="UniProtKB-KW"/>
</dbReference>
<evidence type="ECO:0000313" key="5">
    <source>
        <dbReference type="Proteomes" id="UP001152795"/>
    </source>
</evidence>
<comment type="cofactor">
    <cofactor evidence="1">
        <name>Mg(2+)</name>
        <dbReference type="ChEBI" id="CHEBI:18420"/>
    </cofactor>
</comment>
<dbReference type="Pfam" id="PF05970">
    <property type="entry name" value="PIF1"/>
    <property type="match status" value="1"/>
</dbReference>
<dbReference type="PANTHER" id="PTHR47642:SF6">
    <property type="entry name" value="ATP-DEPENDENT DNA HELICASE"/>
    <property type="match status" value="1"/>
</dbReference>
<keyword evidence="1" id="KW-0233">DNA recombination</keyword>
<reference evidence="4" key="1">
    <citation type="submission" date="2020-04" db="EMBL/GenBank/DDBJ databases">
        <authorList>
            <person name="Alioto T."/>
            <person name="Alioto T."/>
            <person name="Gomez Garrido J."/>
        </authorList>
    </citation>
    <scope>NUCLEOTIDE SEQUENCE</scope>
    <source>
        <strain evidence="4">A484AB</strain>
    </source>
</reference>
<dbReference type="Gene3D" id="3.40.50.300">
    <property type="entry name" value="P-loop containing nucleotide triphosphate hydrolases"/>
    <property type="match status" value="1"/>
</dbReference>
<name>A0A7D9IKZ6_PARCT</name>
<dbReference type="GO" id="GO:0000723">
    <property type="term" value="P:telomere maintenance"/>
    <property type="evidence" value="ECO:0007669"/>
    <property type="project" value="InterPro"/>
</dbReference>
<keyword evidence="5" id="KW-1185">Reference proteome</keyword>
<protein>
    <recommendedName>
        <fullName evidence="1">ATP-dependent DNA helicase</fullName>
        <ecNumber evidence="1">5.6.2.3</ecNumber>
    </recommendedName>
</protein>
<dbReference type="InterPro" id="IPR027417">
    <property type="entry name" value="P-loop_NTPase"/>
</dbReference>
<dbReference type="OrthoDB" id="432234at2759"/>
<proteinExistence type="inferred from homology"/>
<keyword evidence="1" id="KW-0547">Nucleotide-binding</keyword>
<dbReference type="SUPFAM" id="SSF52540">
    <property type="entry name" value="P-loop containing nucleoside triphosphate hydrolases"/>
    <property type="match status" value="1"/>
</dbReference>
<keyword evidence="1" id="KW-0234">DNA repair</keyword>
<dbReference type="EMBL" id="CACRXK020006722">
    <property type="protein sequence ID" value="CAB4010245.1"/>
    <property type="molecule type" value="Genomic_DNA"/>
</dbReference>
<dbReference type="PANTHER" id="PTHR47642">
    <property type="entry name" value="ATP-DEPENDENT DNA HELICASE"/>
    <property type="match status" value="1"/>
</dbReference>
<keyword evidence="1" id="KW-0227">DNA damage</keyword>
<evidence type="ECO:0000256" key="1">
    <source>
        <dbReference type="RuleBase" id="RU363044"/>
    </source>
</evidence>
<dbReference type="InterPro" id="IPR010285">
    <property type="entry name" value="DNA_helicase_pif1-like_DEAD"/>
</dbReference>
<keyword evidence="1 4" id="KW-0347">Helicase</keyword>
<dbReference type="EC" id="5.6.2.3" evidence="1"/>
<comment type="catalytic activity">
    <reaction evidence="1">
        <text>ATP + H2O = ADP + phosphate + H(+)</text>
        <dbReference type="Rhea" id="RHEA:13065"/>
        <dbReference type="ChEBI" id="CHEBI:15377"/>
        <dbReference type="ChEBI" id="CHEBI:15378"/>
        <dbReference type="ChEBI" id="CHEBI:30616"/>
        <dbReference type="ChEBI" id="CHEBI:43474"/>
        <dbReference type="ChEBI" id="CHEBI:456216"/>
        <dbReference type="EC" id="5.6.2.3"/>
    </reaction>
</comment>
<evidence type="ECO:0000313" key="4">
    <source>
        <dbReference type="EMBL" id="CAB4010245.1"/>
    </source>
</evidence>
<dbReference type="GO" id="GO:0016787">
    <property type="term" value="F:hydrolase activity"/>
    <property type="evidence" value="ECO:0007669"/>
    <property type="project" value="UniProtKB-KW"/>
</dbReference>
<feature type="compositionally biased region" description="Acidic residues" evidence="2">
    <location>
        <begin position="32"/>
        <end position="52"/>
    </location>
</feature>
<comment type="caution">
    <text evidence="4">The sequence shown here is derived from an EMBL/GenBank/DDBJ whole genome shotgun (WGS) entry which is preliminary data.</text>
</comment>
<accession>A0A7D9IKZ6</accession>
<evidence type="ECO:0000259" key="3">
    <source>
        <dbReference type="Pfam" id="PF05970"/>
    </source>
</evidence>
<organism evidence="4 5">
    <name type="scientific">Paramuricea clavata</name>
    <name type="common">Red gorgonian</name>
    <name type="synonym">Violescent sea-whip</name>
    <dbReference type="NCBI Taxonomy" id="317549"/>
    <lineage>
        <taxon>Eukaryota</taxon>
        <taxon>Metazoa</taxon>
        <taxon>Cnidaria</taxon>
        <taxon>Anthozoa</taxon>
        <taxon>Octocorallia</taxon>
        <taxon>Malacalcyonacea</taxon>
        <taxon>Plexauridae</taxon>
        <taxon>Paramuricea</taxon>
    </lineage>
</organism>
<dbReference type="AlphaFoldDB" id="A0A7D9IKZ6"/>
<keyword evidence="1" id="KW-0067">ATP-binding</keyword>
<gene>
    <name evidence="4" type="ORF">PACLA_8A002319</name>
</gene>
<sequence length="235" mass="26856">MTDEFAEENVFRYSDETDRVRDAQCGQTFENDPSDNQDDDDESEVDPHDEEEVDDWMLLCRINQDYGEAGNRMSDNEAVDWFETVRAVPRDLLRESPGWIYSQRKEAEEHSQQFREDDQQCVIDLETLNEKQRLAYDIITSQNGDNAEPVYMIVCGTAGTGKTYLISATKQVLAAQCVVTATTGIAAFSINGQTLHSAAQLHIREYRDSQGDSLQRLQLRLEGKRFPIIDEIKCQ</sequence>
<dbReference type="GO" id="GO:0005524">
    <property type="term" value="F:ATP binding"/>
    <property type="evidence" value="ECO:0007669"/>
    <property type="project" value="UniProtKB-KW"/>
</dbReference>
<feature type="domain" description="DNA helicase Pif1-like DEAD-box helicase" evidence="3">
    <location>
        <begin position="128"/>
        <end position="211"/>
    </location>
</feature>
<dbReference type="Proteomes" id="UP001152795">
    <property type="component" value="Unassembled WGS sequence"/>
</dbReference>
<dbReference type="GO" id="GO:0006281">
    <property type="term" value="P:DNA repair"/>
    <property type="evidence" value="ECO:0007669"/>
    <property type="project" value="UniProtKB-KW"/>
</dbReference>
<evidence type="ECO:0000256" key="2">
    <source>
        <dbReference type="SAM" id="MobiDB-lite"/>
    </source>
</evidence>
<dbReference type="InterPro" id="IPR051055">
    <property type="entry name" value="PIF1_helicase"/>
</dbReference>
<keyword evidence="1" id="KW-0378">Hydrolase</keyword>
<dbReference type="GO" id="GO:0043139">
    <property type="term" value="F:5'-3' DNA helicase activity"/>
    <property type="evidence" value="ECO:0007669"/>
    <property type="project" value="UniProtKB-EC"/>
</dbReference>
<comment type="similarity">
    <text evidence="1">Belongs to the helicase family.</text>
</comment>
<feature type="region of interest" description="Disordered" evidence="2">
    <location>
        <begin position="1"/>
        <end position="52"/>
    </location>
</feature>